<evidence type="ECO:0000256" key="11">
    <source>
        <dbReference type="ARBA" id="ARBA00022683"/>
    </source>
</evidence>
<dbReference type="GO" id="GO:0008965">
    <property type="term" value="F:phosphoenolpyruvate-protein phosphotransferase activity"/>
    <property type="evidence" value="ECO:0007669"/>
    <property type="project" value="UniProtKB-EC"/>
</dbReference>
<evidence type="ECO:0000259" key="20">
    <source>
        <dbReference type="Pfam" id="PF02896"/>
    </source>
</evidence>
<evidence type="ECO:0000256" key="10">
    <source>
        <dbReference type="ARBA" id="ARBA00022679"/>
    </source>
</evidence>
<dbReference type="GO" id="GO:0005737">
    <property type="term" value="C:cytoplasm"/>
    <property type="evidence" value="ECO:0007669"/>
    <property type="project" value="UniProtKB-SubCell"/>
</dbReference>
<dbReference type="PRINTS" id="PR01736">
    <property type="entry name" value="PHPHTRNFRASE"/>
</dbReference>
<dbReference type="PANTHER" id="PTHR46244:SF6">
    <property type="entry name" value="PHOSPHOENOLPYRUVATE-PROTEIN PHOSPHOTRANSFERASE"/>
    <property type="match status" value="1"/>
</dbReference>
<dbReference type="GO" id="GO:0009401">
    <property type="term" value="P:phosphoenolpyruvate-dependent sugar phosphotransferase system"/>
    <property type="evidence" value="ECO:0007669"/>
    <property type="project" value="UniProtKB-KW"/>
</dbReference>
<keyword evidence="8" id="KW-0963">Cytoplasm</keyword>
<dbReference type="Gene3D" id="1.10.274.10">
    <property type="entry name" value="PtsI, HPr-binding domain"/>
    <property type="match status" value="1"/>
</dbReference>
<evidence type="ECO:0000256" key="8">
    <source>
        <dbReference type="ARBA" id="ARBA00022490"/>
    </source>
</evidence>
<dbReference type="InterPro" id="IPR006318">
    <property type="entry name" value="PTS_EI-like"/>
</dbReference>
<dbReference type="Pfam" id="PF05524">
    <property type="entry name" value="PEP-utilisers_N"/>
    <property type="match status" value="1"/>
</dbReference>
<dbReference type="SUPFAM" id="SSF52009">
    <property type="entry name" value="Phosphohistidine domain"/>
    <property type="match status" value="1"/>
</dbReference>
<proteinExistence type="inferred from homology"/>
<dbReference type="AlphaFoldDB" id="A0A9D9DAT3"/>
<evidence type="ECO:0000256" key="14">
    <source>
        <dbReference type="ARBA" id="ARBA00022842"/>
    </source>
</evidence>
<evidence type="ECO:0000259" key="21">
    <source>
        <dbReference type="Pfam" id="PF05524"/>
    </source>
</evidence>
<keyword evidence="9" id="KW-0762">Sugar transport</keyword>
<name>A0A9D9DAT3_9GAMM</name>
<dbReference type="EMBL" id="JADINH010000166">
    <property type="protein sequence ID" value="MBO8416269.1"/>
    <property type="molecule type" value="Genomic_DNA"/>
</dbReference>
<dbReference type="InterPro" id="IPR008731">
    <property type="entry name" value="PTS_EIN"/>
</dbReference>
<comment type="cofactor">
    <cofactor evidence="2 18">
        <name>Mg(2+)</name>
        <dbReference type="ChEBI" id="CHEBI:18420"/>
    </cofactor>
</comment>
<feature type="binding site" evidence="17">
    <location>
        <position position="405"/>
    </location>
    <ligand>
        <name>phosphoenolpyruvate</name>
        <dbReference type="ChEBI" id="CHEBI:58702"/>
    </ligand>
</feature>
<protein>
    <recommendedName>
        <fullName evidence="6">Phosphoenolpyruvate-protein phosphotransferase</fullName>
        <ecNumber evidence="5">2.7.3.9</ecNumber>
    </recommendedName>
    <alternativeName>
        <fullName evidence="15">Phosphotransferase system, enzyme I</fullName>
    </alternativeName>
</protein>
<evidence type="ECO:0000256" key="18">
    <source>
        <dbReference type="PIRSR" id="PIRSR000732-3"/>
    </source>
</evidence>
<dbReference type="EC" id="2.7.3.9" evidence="5"/>
<evidence type="ECO:0000256" key="2">
    <source>
        <dbReference type="ARBA" id="ARBA00001946"/>
    </source>
</evidence>
<dbReference type="GO" id="GO:0046872">
    <property type="term" value="F:metal ion binding"/>
    <property type="evidence" value="ECO:0007669"/>
    <property type="project" value="UniProtKB-KW"/>
</dbReference>
<evidence type="ECO:0000256" key="9">
    <source>
        <dbReference type="ARBA" id="ARBA00022597"/>
    </source>
</evidence>
<evidence type="ECO:0000256" key="5">
    <source>
        <dbReference type="ARBA" id="ARBA00012232"/>
    </source>
</evidence>
<feature type="active site" description="Tele-phosphohistidine intermediate" evidence="16">
    <location>
        <position position="132"/>
    </location>
</feature>
<feature type="domain" description="PEP-utilising enzyme C-terminal" evidence="20">
    <location>
        <begin position="195"/>
        <end position="478"/>
    </location>
</feature>
<dbReference type="Pfam" id="PF02896">
    <property type="entry name" value="PEP-utilizers_C"/>
    <property type="match status" value="1"/>
</dbReference>
<gene>
    <name evidence="22" type="primary">ptsP</name>
    <name evidence="22" type="ORF">IAB19_07825</name>
</gene>
<keyword evidence="10 22" id="KW-0808">Transferase</keyword>
<evidence type="ECO:0000313" key="23">
    <source>
        <dbReference type="Proteomes" id="UP000823631"/>
    </source>
</evidence>
<feature type="domain" description="PEP-utilising enzyme mobile" evidence="19">
    <location>
        <begin position="96"/>
        <end position="166"/>
    </location>
</feature>
<accession>A0A9D9DAT3</accession>
<dbReference type="GO" id="GO:0016301">
    <property type="term" value="F:kinase activity"/>
    <property type="evidence" value="ECO:0007669"/>
    <property type="project" value="UniProtKB-KW"/>
</dbReference>
<feature type="non-terminal residue" evidence="22">
    <location>
        <position position="1"/>
    </location>
</feature>
<comment type="caution">
    <text evidence="22">The sequence shown here is derived from an EMBL/GenBank/DDBJ whole genome shotgun (WGS) entry which is preliminary data.</text>
</comment>
<keyword evidence="14 18" id="KW-0460">Magnesium</keyword>
<sequence length="495" mass="54386">LSELIESLGENAEAEEILSLQLMMLDDPDIADAVRTLVQTGEMSAAAAAVAVGQKQAQEFAELDDPYMQARSADILDVTRRLAFAIAGRDYGANLTERSIIVADDLTPSQTAGFKREYIGAIVLRQGTMNSHASILARNMGVPSLIQAGLPEGINGRVLGVDARSGKYYLDPDADTIKVLEQANLEWYKEQLKLKQLRGKKSIAPCGHQILVCANIGTPDEIEMAMDNDCEGVGLMRSEFLYIGKETFPSEEEQYQAYVRTAATLDGRPLVIRTLDIGADKKCPYFNLPAEENPALGLRALRICLTRPEIFKVQLRAILRAAVRGRIQMMLPMVTSVKEVQRAKAILAQCEEELSLEGVPFRRPEVGIMIETPAAAILSAELAREVDFFSIGTNDLMQYTCALDRQNTAISEFYDPHHPALLELIRITVKNAHEHGIWAGICGELGSDLSLTDTFIEYGVDELSVSPSMILPVRQKILNSPAVCQSERQSTTSSK</sequence>
<evidence type="ECO:0000256" key="12">
    <source>
        <dbReference type="ARBA" id="ARBA00022723"/>
    </source>
</evidence>
<keyword evidence="11" id="KW-0598">Phosphotransferase system</keyword>
<feature type="binding site" evidence="17">
    <location>
        <position position="273"/>
    </location>
    <ligand>
        <name>phosphoenolpyruvate</name>
        <dbReference type="ChEBI" id="CHEBI:58702"/>
    </ligand>
</feature>
<dbReference type="PIRSF" id="PIRSF000732">
    <property type="entry name" value="PTS_enzyme_I"/>
    <property type="match status" value="1"/>
</dbReference>
<evidence type="ECO:0000256" key="1">
    <source>
        <dbReference type="ARBA" id="ARBA00000683"/>
    </source>
</evidence>
<dbReference type="InterPro" id="IPR036618">
    <property type="entry name" value="PtsI_HPr-bd_sf"/>
</dbReference>
<feature type="active site" description="Proton donor" evidence="16">
    <location>
        <position position="442"/>
    </location>
</feature>
<reference evidence="22" key="1">
    <citation type="submission" date="2020-10" db="EMBL/GenBank/DDBJ databases">
        <authorList>
            <person name="Gilroy R."/>
        </authorList>
    </citation>
    <scope>NUCLEOTIDE SEQUENCE</scope>
    <source>
        <strain evidence="22">17213</strain>
    </source>
</reference>
<evidence type="ECO:0000256" key="7">
    <source>
        <dbReference type="ARBA" id="ARBA00022448"/>
    </source>
</evidence>
<dbReference type="SUPFAM" id="SSF51621">
    <property type="entry name" value="Phosphoenolpyruvate/pyruvate domain"/>
    <property type="match status" value="1"/>
</dbReference>
<keyword evidence="12 18" id="KW-0479">Metal-binding</keyword>
<evidence type="ECO:0000313" key="22">
    <source>
        <dbReference type="EMBL" id="MBO8416269.1"/>
    </source>
</evidence>
<evidence type="ECO:0000256" key="13">
    <source>
        <dbReference type="ARBA" id="ARBA00022777"/>
    </source>
</evidence>
<evidence type="ECO:0000256" key="4">
    <source>
        <dbReference type="ARBA" id="ARBA00007837"/>
    </source>
</evidence>
<evidence type="ECO:0000259" key="19">
    <source>
        <dbReference type="Pfam" id="PF00391"/>
    </source>
</evidence>
<comment type="similarity">
    <text evidence="4">Belongs to the PEP-utilizing enzyme family.</text>
</comment>
<dbReference type="Pfam" id="PF00391">
    <property type="entry name" value="PEP-utilizers"/>
    <property type="match status" value="1"/>
</dbReference>
<evidence type="ECO:0000256" key="16">
    <source>
        <dbReference type="PIRSR" id="PIRSR000732-1"/>
    </source>
</evidence>
<comment type="subcellular location">
    <subcellularLocation>
        <location evidence="3">Cytoplasm</location>
    </subcellularLocation>
</comment>
<reference evidence="22" key="2">
    <citation type="journal article" date="2021" name="PeerJ">
        <title>Extensive microbial diversity within the chicken gut microbiome revealed by metagenomics and culture.</title>
        <authorList>
            <person name="Gilroy R."/>
            <person name="Ravi A."/>
            <person name="Getino M."/>
            <person name="Pursley I."/>
            <person name="Horton D.L."/>
            <person name="Alikhan N.F."/>
            <person name="Baker D."/>
            <person name="Gharbi K."/>
            <person name="Hall N."/>
            <person name="Watson M."/>
            <person name="Adriaenssens E.M."/>
            <person name="Foster-Nyarko E."/>
            <person name="Jarju S."/>
            <person name="Secka A."/>
            <person name="Antonio M."/>
            <person name="Oren A."/>
            <person name="Chaudhuri R.R."/>
            <person name="La Ragione R."/>
            <person name="Hildebrand F."/>
            <person name="Pallen M.J."/>
        </authorList>
    </citation>
    <scope>NUCLEOTIDE SEQUENCE</scope>
    <source>
        <strain evidence="22">17213</strain>
    </source>
</reference>
<dbReference type="PANTHER" id="PTHR46244">
    <property type="entry name" value="PHOSPHOENOLPYRUVATE-PROTEIN PHOSPHOTRANSFERASE"/>
    <property type="match status" value="1"/>
</dbReference>
<feature type="binding site" evidence="18">
    <location>
        <position position="371"/>
    </location>
    <ligand>
        <name>Mg(2+)</name>
        <dbReference type="ChEBI" id="CHEBI:18420"/>
    </ligand>
</feature>
<dbReference type="NCBIfam" id="TIGR01417">
    <property type="entry name" value="PTS_I_fam"/>
    <property type="match status" value="1"/>
</dbReference>
<keyword evidence="7" id="KW-0813">Transport</keyword>
<feature type="binding site" evidence="17">
    <location>
        <position position="237"/>
    </location>
    <ligand>
        <name>phosphoenolpyruvate</name>
        <dbReference type="ChEBI" id="CHEBI:58702"/>
    </ligand>
</feature>
<dbReference type="InterPro" id="IPR050499">
    <property type="entry name" value="PEP-utilizing_PTS_enzyme"/>
</dbReference>
<evidence type="ECO:0000256" key="17">
    <source>
        <dbReference type="PIRSR" id="PIRSR000732-2"/>
    </source>
</evidence>
<dbReference type="InterPro" id="IPR015813">
    <property type="entry name" value="Pyrv/PenolPyrv_kinase-like_dom"/>
</dbReference>
<dbReference type="InterPro" id="IPR008279">
    <property type="entry name" value="PEP-util_enz_mobile_dom"/>
</dbReference>
<dbReference type="InterPro" id="IPR024692">
    <property type="entry name" value="PTS_EI"/>
</dbReference>
<evidence type="ECO:0000256" key="3">
    <source>
        <dbReference type="ARBA" id="ARBA00004496"/>
    </source>
</evidence>
<feature type="domain" description="Phosphotransferase system enzyme I N-terminal" evidence="21">
    <location>
        <begin position="5"/>
        <end position="71"/>
    </location>
</feature>
<evidence type="ECO:0000256" key="15">
    <source>
        <dbReference type="ARBA" id="ARBA00033235"/>
    </source>
</evidence>
<evidence type="ECO:0000256" key="6">
    <source>
        <dbReference type="ARBA" id="ARBA00016544"/>
    </source>
</evidence>
<feature type="binding site" evidence="18">
    <location>
        <position position="395"/>
    </location>
    <ligand>
        <name>Mg(2+)</name>
        <dbReference type="ChEBI" id="CHEBI:18420"/>
    </ligand>
</feature>
<dbReference type="InterPro" id="IPR036637">
    <property type="entry name" value="Phosphohistidine_dom_sf"/>
</dbReference>
<organism evidence="22 23">
    <name type="scientific">Candidatus Avisuccinivibrio stercorigallinarum</name>
    <dbReference type="NCBI Taxonomy" id="2840704"/>
    <lineage>
        <taxon>Bacteria</taxon>
        <taxon>Pseudomonadati</taxon>
        <taxon>Pseudomonadota</taxon>
        <taxon>Gammaproteobacteria</taxon>
        <taxon>Aeromonadales</taxon>
        <taxon>Succinivibrionaceae</taxon>
        <taxon>Succinivibrionaceae incertae sedis</taxon>
        <taxon>Candidatus Avisuccinivibrio</taxon>
    </lineage>
</organism>
<comment type="catalytic activity">
    <reaction evidence="1">
        <text>L-histidyl-[protein] + phosphoenolpyruvate = N(pros)-phospho-L-histidyl-[protein] + pyruvate</text>
        <dbReference type="Rhea" id="RHEA:23880"/>
        <dbReference type="Rhea" id="RHEA-COMP:9745"/>
        <dbReference type="Rhea" id="RHEA-COMP:9746"/>
        <dbReference type="ChEBI" id="CHEBI:15361"/>
        <dbReference type="ChEBI" id="CHEBI:29979"/>
        <dbReference type="ChEBI" id="CHEBI:58702"/>
        <dbReference type="ChEBI" id="CHEBI:64837"/>
        <dbReference type="EC" id="2.7.3.9"/>
    </reaction>
</comment>
<dbReference type="Proteomes" id="UP000823631">
    <property type="component" value="Unassembled WGS sequence"/>
</dbReference>
<keyword evidence="13" id="KW-0418">Kinase</keyword>
<dbReference type="Gene3D" id="3.50.30.10">
    <property type="entry name" value="Phosphohistidine domain"/>
    <property type="match status" value="1"/>
</dbReference>
<dbReference type="InterPro" id="IPR040442">
    <property type="entry name" value="Pyrv_kinase-like_dom_sf"/>
</dbReference>
<feature type="binding site" evidence="17">
    <location>
        <begin position="394"/>
        <end position="395"/>
    </location>
    <ligand>
        <name>phosphoenolpyruvate</name>
        <dbReference type="ChEBI" id="CHEBI:58702"/>
    </ligand>
</feature>
<dbReference type="Gene3D" id="3.20.20.60">
    <property type="entry name" value="Phosphoenolpyruvate-binding domains"/>
    <property type="match status" value="1"/>
</dbReference>
<dbReference type="InterPro" id="IPR000121">
    <property type="entry name" value="PEP_util_C"/>
</dbReference>